<gene>
    <name evidence="1" type="ORF">Naga_100630g2</name>
</gene>
<organism evidence="1 2">
    <name type="scientific">Nannochloropsis gaditana</name>
    <dbReference type="NCBI Taxonomy" id="72520"/>
    <lineage>
        <taxon>Eukaryota</taxon>
        <taxon>Sar</taxon>
        <taxon>Stramenopiles</taxon>
        <taxon>Ochrophyta</taxon>
        <taxon>Eustigmatophyceae</taxon>
        <taxon>Eustigmatales</taxon>
        <taxon>Monodopsidaceae</taxon>
        <taxon>Nannochloropsis</taxon>
    </lineage>
</organism>
<sequence length="84" mass="9463">MCKQNNNTIDPAGPKLIYEARYCALGLFEKEKSYRADDFHVFFSVLYCLPGGLTARRGTRAGRASFIVSEVFHFAVICDKQVLP</sequence>
<evidence type="ECO:0000313" key="2">
    <source>
        <dbReference type="Proteomes" id="UP000019335"/>
    </source>
</evidence>
<name>W7T3G7_9STRA</name>
<accession>W7T3G7</accession>
<keyword evidence="2" id="KW-1185">Reference proteome</keyword>
<protein>
    <submittedName>
        <fullName evidence="1">Uncharacterized protein</fullName>
    </submittedName>
</protein>
<evidence type="ECO:0000313" key="1">
    <source>
        <dbReference type="EMBL" id="EWM21372.1"/>
    </source>
</evidence>
<proteinExistence type="predicted"/>
<comment type="caution">
    <text evidence="1">The sequence shown here is derived from an EMBL/GenBank/DDBJ whole genome shotgun (WGS) entry which is preliminary data.</text>
</comment>
<reference evidence="1 2" key="1">
    <citation type="journal article" date="2014" name="Mol. Plant">
        <title>Chromosome Scale Genome Assembly and Transcriptome Profiling of Nannochloropsis gaditana in Nitrogen Depletion.</title>
        <authorList>
            <person name="Corteggiani Carpinelli E."/>
            <person name="Telatin A."/>
            <person name="Vitulo N."/>
            <person name="Forcato C."/>
            <person name="D'Angelo M."/>
            <person name="Schiavon R."/>
            <person name="Vezzi A."/>
            <person name="Giacometti G.M."/>
            <person name="Morosinotto T."/>
            <person name="Valle G."/>
        </authorList>
    </citation>
    <scope>NUCLEOTIDE SEQUENCE [LARGE SCALE GENOMIC DNA]</scope>
    <source>
        <strain evidence="1 2">B-31</strain>
    </source>
</reference>
<dbReference type="EMBL" id="AZIL01002498">
    <property type="protein sequence ID" value="EWM21372.1"/>
    <property type="molecule type" value="Genomic_DNA"/>
</dbReference>
<dbReference type="Proteomes" id="UP000019335">
    <property type="component" value="Unassembled WGS sequence"/>
</dbReference>
<dbReference type="AlphaFoldDB" id="W7T3G7"/>